<reference evidence="2 3" key="1">
    <citation type="submission" date="2016-10" db="EMBL/GenBank/DDBJ databases">
        <authorList>
            <person name="de Groot N.N."/>
        </authorList>
    </citation>
    <scope>NUCLEOTIDE SEQUENCE [LARGE SCALE GENOMIC DNA]</scope>
    <source>
        <strain evidence="2 3">47C3B</strain>
    </source>
</reference>
<dbReference type="Pfam" id="PF05168">
    <property type="entry name" value="HEPN"/>
    <property type="match status" value="1"/>
</dbReference>
<evidence type="ECO:0000259" key="1">
    <source>
        <dbReference type="PROSITE" id="PS50910"/>
    </source>
</evidence>
<gene>
    <name evidence="2" type="ORF">SAMN05216464_1181</name>
</gene>
<evidence type="ECO:0000313" key="2">
    <source>
        <dbReference type="EMBL" id="SDF43370.1"/>
    </source>
</evidence>
<sequence>MHIGRFAPWDCFPRLLRFSEVQNPLKVLSRFFGDRMNTHRDELKMWLDFALSHKQYKNKRNGSGHLLFIYEQNIRLLEACYLLFVGYREEPWEKKAIADEVLEKGKEQWAFYPNELPEKYQHSPYLLLKKIFEKISLPEYRDYLTEWTHTALYTFPIDETLMPGEVINVYDNMLNLYAAAWLIHQIESGKPFLKRGFWTDVVTDVSADKEEQDGDERKKDVRLVPDVVLGTNGTNLHPFCPQLTPAEKLGLDHLAESLVKFIPSIRSITYLGSHPKPFTFYLLILVDEDEKTPEHSIVNKIEDNFKTLTNIYAIVHKVGSAINGLKSKGKFWSLAFSKGLHIYRSEDLNLPEPQEIRIEQDMAIRLASWNKYGIMSKEFFHGAERYMQDGNARLALFLLHQATEHALIGLLQVMFGYRQSVHNLFKLIKLTLLFTDEFRDIFEMETKEGLKIFTLINDGYSKARYDENFSIEEDMVNTALERVGLLMAKAKLVFKGEKAK</sequence>
<dbReference type="Proteomes" id="UP000199072">
    <property type="component" value="Unassembled WGS sequence"/>
</dbReference>
<accession>A0A1G7L2Q2</accession>
<name>A0A1G7L2Q2_9SPHI</name>
<evidence type="ECO:0000313" key="3">
    <source>
        <dbReference type="Proteomes" id="UP000199072"/>
    </source>
</evidence>
<dbReference type="STRING" id="1391627.SAMN05216464_1181"/>
<dbReference type="Gene3D" id="1.20.120.330">
    <property type="entry name" value="Nucleotidyltransferases domain 2"/>
    <property type="match status" value="1"/>
</dbReference>
<proteinExistence type="predicted"/>
<dbReference type="EMBL" id="FNAI01000018">
    <property type="protein sequence ID" value="SDF43370.1"/>
    <property type="molecule type" value="Genomic_DNA"/>
</dbReference>
<dbReference type="RefSeq" id="WP_091155316.1">
    <property type="nucleotide sequence ID" value="NZ_FNAI01000018.1"/>
</dbReference>
<dbReference type="PROSITE" id="PS50910">
    <property type="entry name" value="HEPN"/>
    <property type="match status" value="1"/>
</dbReference>
<organism evidence="2 3">
    <name type="scientific">Mucilaginibacter pineti</name>
    <dbReference type="NCBI Taxonomy" id="1391627"/>
    <lineage>
        <taxon>Bacteria</taxon>
        <taxon>Pseudomonadati</taxon>
        <taxon>Bacteroidota</taxon>
        <taxon>Sphingobacteriia</taxon>
        <taxon>Sphingobacteriales</taxon>
        <taxon>Sphingobacteriaceae</taxon>
        <taxon>Mucilaginibacter</taxon>
    </lineage>
</organism>
<dbReference type="SMART" id="SM00748">
    <property type="entry name" value="HEPN"/>
    <property type="match status" value="1"/>
</dbReference>
<dbReference type="OrthoDB" id="781694at2"/>
<dbReference type="SUPFAM" id="SSF81593">
    <property type="entry name" value="Nucleotidyltransferase substrate binding subunit/domain"/>
    <property type="match status" value="1"/>
</dbReference>
<dbReference type="AlphaFoldDB" id="A0A1G7L2Q2"/>
<protein>
    <submittedName>
        <fullName evidence="2">HEPN domain-containing protein</fullName>
    </submittedName>
</protein>
<dbReference type="InterPro" id="IPR007842">
    <property type="entry name" value="HEPN_dom"/>
</dbReference>
<keyword evidence="3" id="KW-1185">Reference proteome</keyword>
<feature type="domain" description="HEPN" evidence="1">
    <location>
        <begin position="373"/>
        <end position="493"/>
    </location>
</feature>